<dbReference type="InterPro" id="IPR000084">
    <property type="entry name" value="PE-PGRS_N"/>
</dbReference>
<dbReference type="AlphaFoldDB" id="A0A7I7YX46"/>
<dbReference type="OrthoDB" id="4568361at2"/>
<sequence>MSYLVTAPAILASTADDVASIGSTISAAGANAAGPTTGLMAAAGDEVSVAITDVFTAYGRQYQAFVSRASAFHSAFTQALTTAANSYAHAEYAGAGLLSSELGVPMGALPGQGTSAGSVALTSAARSIPGDPLYALIMGYTSLAEPDSVYLNAITNAFLQPRFAPNFIQGVFTPEQFWPVTPQLGNLTFGQSLAQGIPLLHNAITTTLTNPLNSAVVFGYSQSATIATYEINALMAAGSPYTGQLSFVLVGNPNNPVGGILERFPGFYIPFLDVAFNGATPPNSPYPTSIFTAQYDGIADLPQYPLNLVSDLNAFMGYFFVHDQYPMMSAGQVANAVPLPTSPGYTGNTAYYMLMTQNLPLLEPIRDIPYAGPPIADIFQPDLRVLVDMGYAGYGPGYDYANIPTPAGLFSVPNPFTIIPDLALGAVQGPYGAAVEIGVESGLASPSLFPDTYPWVPSTDPQLTFPIIQSSTTLLSLLSGGAGSVLDLIPAPNFG</sequence>
<dbReference type="Gene3D" id="1.10.287.850">
    <property type="entry name" value="HP0062-like domain"/>
    <property type="match status" value="1"/>
</dbReference>
<dbReference type="Proteomes" id="UP000467105">
    <property type="component" value="Chromosome"/>
</dbReference>
<dbReference type="SUPFAM" id="SSF53474">
    <property type="entry name" value="alpha/beta-Hydrolases"/>
    <property type="match status" value="1"/>
</dbReference>
<organism evidence="1 2">
    <name type="scientific">Mycobacterium parmense</name>
    <dbReference type="NCBI Taxonomy" id="185642"/>
    <lineage>
        <taxon>Bacteria</taxon>
        <taxon>Bacillati</taxon>
        <taxon>Actinomycetota</taxon>
        <taxon>Actinomycetes</taxon>
        <taxon>Mycobacteriales</taxon>
        <taxon>Mycobacteriaceae</taxon>
        <taxon>Mycobacterium</taxon>
        <taxon>Mycobacterium simiae complex</taxon>
    </lineage>
</organism>
<dbReference type="InterPro" id="IPR013228">
    <property type="entry name" value="PE-PPE_C"/>
</dbReference>
<dbReference type="RefSeq" id="WP_085268629.1">
    <property type="nucleotide sequence ID" value="NZ_AP022614.1"/>
</dbReference>
<proteinExistence type="predicted"/>
<dbReference type="SUPFAM" id="SSF140459">
    <property type="entry name" value="PE/PPE dimer-like"/>
    <property type="match status" value="1"/>
</dbReference>
<dbReference type="Gene3D" id="3.40.50.1820">
    <property type="entry name" value="alpha/beta hydrolase"/>
    <property type="match status" value="1"/>
</dbReference>
<reference evidence="1 2" key="1">
    <citation type="journal article" date="2019" name="Emerg. Microbes Infect.">
        <title>Comprehensive subspecies identification of 175 nontuberculous mycobacteria species based on 7547 genomic profiles.</title>
        <authorList>
            <person name="Matsumoto Y."/>
            <person name="Kinjo T."/>
            <person name="Motooka D."/>
            <person name="Nabeya D."/>
            <person name="Jung N."/>
            <person name="Uechi K."/>
            <person name="Horii T."/>
            <person name="Iida T."/>
            <person name="Fujita J."/>
            <person name="Nakamura S."/>
        </authorList>
    </citation>
    <scope>NUCLEOTIDE SEQUENCE [LARGE SCALE GENOMIC DNA]</scope>
    <source>
        <strain evidence="1 2">JCM 14742</strain>
    </source>
</reference>
<keyword evidence="2" id="KW-1185">Reference proteome</keyword>
<protein>
    <submittedName>
        <fullName evidence="1">PE family protein PE4</fullName>
    </submittedName>
</protein>
<dbReference type="InterPro" id="IPR038332">
    <property type="entry name" value="PPE_sf"/>
</dbReference>
<dbReference type="EMBL" id="AP022614">
    <property type="protein sequence ID" value="BBZ46380.1"/>
    <property type="molecule type" value="Genomic_DNA"/>
</dbReference>
<evidence type="ECO:0000313" key="2">
    <source>
        <dbReference type="Proteomes" id="UP000467105"/>
    </source>
</evidence>
<evidence type="ECO:0000313" key="1">
    <source>
        <dbReference type="EMBL" id="BBZ46380.1"/>
    </source>
</evidence>
<accession>A0A7I7YX46</accession>
<gene>
    <name evidence="1" type="primary">PE4_1</name>
    <name evidence="1" type="ORF">MPRM_36610</name>
</gene>
<dbReference type="Pfam" id="PF00934">
    <property type="entry name" value="PE"/>
    <property type="match status" value="1"/>
</dbReference>
<name>A0A7I7YX46_9MYCO</name>
<dbReference type="Pfam" id="PF08237">
    <property type="entry name" value="PE-PPE"/>
    <property type="match status" value="1"/>
</dbReference>
<dbReference type="InterPro" id="IPR029058">
    <property type="entry name" value="AB_hydrolase_fold"/>
</dbReference>